<accession>A0A1U7HDN4</accession>
<comment type="caution">
    <text evidence="1">The sequence shown here is derived from an EMBL/GenBank/DDBJ whole genome shotgun (WGS) entry which is preliminary data.</text>
</comment>
<dbReference type="EMBL" id="MRCB01000018">
    <property type="protein sequence ID" value="OKH21707.1"/>
    <property type="molecule type" value="Genomic_DNA"/>
</dbReference>
<evidence type="ECO:0000313" key="2">
    <source>
        <dbReference type="Proteomes" id="UP000186868"/>
    </source>
</evidence>
<dbReference type="Proteomes" id="UP000186868">
    <property type="component" value="Unassembled WGS sequence"/>
</dbReference>
<proteinExistence type="predicted"/>
<dbReference type="RefSeq" id="WP_073600328.1">
    <property type="nucleotide sequence ID" value="NZ_MRCB01000018.1"/>
</dbReference>
<dbReference type="Gene3D" id="3.60.15.10">
    <property type="entry name" value="Ribonuclease Z/Hydroxyacylglutathione hydrolase-like"/>
    <property type="match status" value="1"/>
</dbReference>
<dbReference type="InterPro" id="IPR052159">
    <property type="entry name" value="Competence_DNA_uptake"/>
</dbReference>
<organism evidence="1 2">
    <name type="scientific">Hydrococcus rivularis NIES-593</name>
    <dbReference type="NCBI Taxonomy" id="1921803"/>
    <lineage>
        <taxon>Bacteria</taxon>
        <taxon>Bacillati</taxon>
        <taxon>Cyanobacteriota</taxon>
        <taxon>Cyanophyceae</taxon>
        <taxon>Pleurocapsales</taxon>
        <taxon>Hydrococcaceae</taxon>
        <taxon>Hydrococcus</taxon>
    </lineage>
</organism>
<keyword evidence="2" id="KW-1185">Reference proteome</keyword>
<dbReference type="PANTHER" id="PTHR30619">
    <property type="entry name" value="DNA INTERNALIZATION/COMPETENCE PROTEIN COMEC/REC2"/>
    <property type="match status" value="1"/>
</dbReference>
<evidence type="ECO:0008006" key="3">
    <source>
        <dbReference type="Google" id="ProtNLM"/>
    </source>
</evidence>
<dbReference type="AlphaFoldDB" id="A0A1U7HDN4"/>
<dbReference type="InterPro" id="IPR036866">
    <property type="entry name" value="RibonucZ/Hydroxyglut_hydro"/>
</dbReference>
<evidence type="ECO:0000313" key="1">
    <source>
        <dbReference type="EMBL" id="OKH21707.1"/>
    </source>
</evidence>
<dbReference type="STRING" id="1921803.NIES593_14840"/>
<gene>
    <name evidence="1" type="ORF">NIES593_14840</name>
</gene>
<name>A0A1U7HDN4_9CYAN</name>
<dbReference type="PANTHER" id="PTHR30619:SF1">
    <property type="entry name" value="RECOMBINATION PROTEIN 2"/>
    <property type="match status" value="1"/>
</dbReference>
<reference evidence="1 2" key="1">
    <citation type="submission" date="2016-11" db="EMBL/GenBank/DDBJ databases">
        <title>Draft Genome Sequences of Nine Cyanobacterial Strains from Diverse Habitats.</title>
        <authorList>
            <person name="Zhu T."/>
            <person name="Hou S."/>
            <person name="Lu X."/>
            <person name="Hess W.R."/>
        </authorList>
    </citation>
    <scope>NUCLEOTIDE SEQUENCE [LARGE SCALE GENOMIC DNA]</scope>
    <source>
        <strain evidence="1 2">NIES-593</strain>
    </source>
</reference>
<protein>
    <recommendedName>
        <fullName evidence="3">Metallo-beta-lactamase domain-containing protein</fullName>
    </recommendedName>
</protein>
<sequence>MLDIKIFNVDRGFCAAVDRHDHHAIVIDSGYNSRTGFRPSQYIFQKHFRTLDCLIVSAYTEDHLAGIPDLLDQCLKHGLPVNFFVSNPSINPEHFPGLKSVNRQLGNALTFTTALHPECEKIGQTMTIDEVSLSFFWNHNRDFQDLHNLSLVTFLSYRDINIIFPSDLETEGWRALLKCNDFRDRLRRVNIFVASNHGREDGYCPEVFDYCRPELIIISNESDRRISPLMLDRYNSHAKGTSFGVCEKKLLTTYDDGTITISKYLDRLRQVTTQSQAYRH</sequence>
<dbReference type="OrthoDB" id="418728at2"/>
<dbReference type="SUPFAM" id="SSF56281">
    <property type="entry name" value="Metallo-hydrolase/oxidoreductase"/>
    <property type="match status" value="1"/>
</dbReference>